<reference evidence="1" key="1">
    <citation type="submission" date="2018-05" db="EMBL/GenBank/DDBJ databases">
        <authorList>
            <person name="Lanie J.A."/>
            <person name="Ng W.-L."/>
            <person name="Kazmierczak K.M."/>
            <person name="Andrzejewski T.M."/>
            <person name="Davidsen T.M."/>
            <person name="Wayne K.J."/>
            <person name="Tettelin H."/>
            <person name="Glass J.I."/>
            <person name="Rusch D."/>
            <person name="Podicherti R."/>
            <person name="Tsui H.-C.T."/>
            <person name="Winkler M.E."/>
        </authorList>
    </citation>
    <scope>NUCLEOTIDE SEQUENCE</scope>
</reference>
<organism evidence="1">
    <name type="scientific">marine metagenome</name>
    <dbReference type="NCBI Taxonomy" id="408172"/>
    <lineage>
        <taxon>unclassified sequences</taxon>
        <taxon>metagenomes</taxon>
        <taxon>ecological metagenomes</taxon>
    </lineage>
</organism>
<sequence>MFTIKQPSTIIFGKYSAQEYKFPKDSLVVTSVGAKSRGWLEYLKLVDCYHYDNVESNPSIETTEKIISEFSDSNFSNI</sequence>
<dbReference type="SUPFAM" id="SSF56796">
    <property type="entry name" value="Dehydroquinate synthase-like"/>
    <property type="match status" value="1"/>
</dbReference>
<protein>
    <recommendedName>
        <fullName evidence="2">Alcohol dehydrogenase iron-type/glycerol dehydrogenase GldA domain-containing protein</fullName>
    </recommendedName>
</protein>
<dbReference type="AlphaFoldDB" id="A0A381WEM2"/>
<evidence type="ECO:0008006" key="2">
    <source>
        <dbReference type="Google" id="ProtNLM"/>
    </source>
</evidence>
<evidence type="ECO:0000313" key="1">
    <source>
        <dbReference type="EMBL" id="SVA50761.1"/>
    </source>
</evidence>
<name>A0A381WEM2_9ZZZZ</name>
<dbReference type="EMBL" id="UINC01011509">
    <property type="protein sequence ID" value="SVA50761.1"/>
    <property type="molecule type" value="Genomic_DNA"/>
</dbReference>
<accession>A0A381WEM2</accession>
<proteinExistence type="predicted"/>
<gene>
    <name evidence="1" type="ORF">METZ01_LOCUS103615</name>
</gene>
<feature type="non-terminal residue" evidence="1">
    <location>
        <position position="78"/>
    </location>
</feature>